<keyword evidence="1" id="KW-0560">Oxidoreductase</keyword>
<dbReference type="PANTHER" id="PTHR44147:SF2">
    <property type="entry name" value="DEHYDROGENASE_REDUCTASE SDR FAMILY MEMBER 1"/>
    <property type="match status" value="1"/>
</dbReference>
<dbReference type="InterPro" id="IPR002347">
    <property type="entry name" value="SDR_fam"/>
</dbReference>
<dbReference type="NCBIfam" id="NF006159">
    <property type="entry name" value="PRK08303.1"/>
    <property type="match status" value="1"/>
</dbReference>
<dbReference type="GO" id="GO:0008709">
    <property type="term" value="F:cholate 7-alpha-dehydrogenase (NAD+) activity"/>
    <property type="evidence" value="ECO:0007669"/>
    <property type="project" value="UniProtKB-EC"/>
</dbReference>
<organism evidence="1 2">
    <name type="scientific">Calidithermus terrae</name>
    <dbReference type="NCBI Taxonomy" id="1408545"/>
    <lineage>
        <taxon>Bacteria</taxon>
        <taxon>Thermotogati</taxon>
        <taxon>Deinococcota</taxon>
        <taxon>Deinococci</taxon>
        <taxon>Thermales</taxon>
        <taxon>Thermaceae</taxon>
        <taxon>Calidithermus</taxon>
    </lineage>
</organism>
<reference evidence="1 2" key="1">
    <citation type="submission" date="2018-08" db="EMBL/GenBank/DDBJ databases">
        <title>Meiothermus terrae DSM 26712 genome sequencing project.</title>
        <authorList>
            <person name="Da Costa M.S."/>
            <person name="Albuquerque L."/>
            <person name="Raposo P."/>
            <person name="Froufe H.J.C."/>
            <person name="Barroso C.S."/>
            <person name="Egas C."/>
        </authorList>
    </citation>
    <scope>NUCLEOTIDE SEQUENCE [LARGE SCALE GENOMIC DNA]</scope>
    <source>
        <strain evidence="1 2">DSM 26712</strain>
    </source>
</reference>
<evidence type="ECO:0000313" key="1">
    <source>
        <dbReference type="EMBL" id="RIH81210.1"/>
    </source>
</evidence>
<keyword evidence="2" id="KW-1185">Reference proteome</keyword>
<dbReference type="Pfam" id="PF00106">
    <property type="entry name" value="adh_short"/>
    <property type="match status" value="1"/>
</dbReference>
<dbReference type="PANTHER" id="PTHR44147">
    <property type="entry name" value="DEHYDROGENASE/REDUCTASE SDR FAMILY MEMBER 1"/>
    <property type="match status" value="1"/>
</dbReference>
<evidence type="ECO:0000313" key="2">
    <source>
        <dbReference type="Proteomes" id="UP000265715"/>
    </source>
</evidence>
<dbReference type="EC" id="1.1.1.159" evidence="1"/>
<dbReference type="PRINTS" id="PR00081">
    <property type="entry name" value="GDHRDH"/>
</dbReference>
<proteinExistence type="predicted"/>
<name>A0A399EE16_9DEIN</name>
<sequence>MAARLEEEVNMSLKGKVAVVAGATRGCGRGIAVELGAAGATVYCTGRSTRGNPSDLNRPETIEETAERVTQAGGVGIAVRVDHTREEEVKALFERVRAEQGGRLDVLVNDVWGGDSMIEWGKPFWEMDVAQGWRLLERSVYSHLLTSRYAVPLMLGHDAGLIVEVTDGDSLGYRGNFFYDLVKTTVIRLAYAMAEEFKSNRYAGEGGVKSAEAPKNITAVALTPGFLRSEAMLDHFGVTEANWRDAIAKDPYYAESETPHYIGRAVVALACDPDVHEKAGKALATWHLSREYGFTDIDGRAPHWQEFFDRMQARKGLDSADGR</sequence>
<gene>
    <name evidence="1" type="primary">hdhA_2</name>
    <name evidence="1" type="ORF">Mterra_03317</name>
</gene>
<accession>A0A399EE16</accession>
<comment type="caution">
    <text evidence="1">The sequence shown here is derived from an EMBL/GenBank/DDBJ whole genome shotgun (WGS) entry which is preliminary data.</text>
</comment>
<protein>
    <submittedName>
        <fullName evidence="1">7-alpha-hydroxysteroid dehydrogenase</fullName>
        <ecNumber evidence="1">1.1.1.159</ecNumber>
    </submittedName>
</protein>
<dbReference type="InterPro" id="IPR036291">
    <property type="entry name" value="NAD(P)-bd_dom_sf"/>
</dbReference>
<dbReference type="AlphaFoldDB" id="A0A399EE16"/>
<dbReference type="EMBL" id="QXDL01000195">
    <property type="protein sequence ID" value="RIH81210.1"/>
    <property type="molecule type" value="Genomic_DNA"/>
</dbReference>
<dbReference type="Proteomes" id="UP000265715">
    <property type="component" value="Unassembled WGS sequence"/>
</dbReference>
<dbReference type="Gene3D" id="3.40.50.720">
    <property type="entry name" value="NAD(P)-binding Rossmann-like Domain"/>
    <property type="match status" value="1"/>
</dbReference>
<dbReference type="SUPFAM" id="SSF51735">
    <property type="entry name" value="NAD(P)-binding Rossmann-fold domains"/>
    <property type="match status" value="1"/>
</dbReference>